<gene>
    <name evidence="2" type="ORF">DPMN_081936</name>
</gene>
<evidence type="ECO:0000313" key="2">
    <source>
        <dbReference type="EMBL" id="KAH3694496.1"/>
    </source>
</evidence>
<accession>A0A9D3Y923</accession>
<evidence type="ECO:0000259" key="1">
    <source>
        <dbReference type="Pfam" id="PF20266"/>
    </source>
</evidence>
<dbReference type="SMART" id="SM01265">
    <property type="entry name" value="Mab-21"/>
    <property type="match status" value="1"/>
</dbReference>
<reference evidence="2" key="1">
    <citation type="journal article" date="2019" name="bioRxiv">
        <title>The Genome of the Zebra Mussel, Dreissena polymorpha: A Resource for Invasive Species Research.</title>
        <authorList>
            <person name="McCartney M.A."/>
            <person name="Auch B."/>
            <person name="Kono T."/>
            <person name="Mallez S."/>
            <person name="Zhang Y."/>
            <person name="Obille A."/>
            <person name="Becker A."/>
            <person name="Abrahante J.E."/>
            <person name="Garbe J."/>
            <person name="Badalamenti J.P."/>
            <person name="Herman A."/>
            <person name="Mangelson H."/>
            <person name="Liachko I."/>
            <person name="Sullivan S."/>
            <person name="Sone E.D."/>
            <person name="Koren S."/>
            <person name="Silverstein K.A.T."/>
            <person name="Beckman K.B."/>
            <person name="Gohl D.M."/>
        </authorList>
    </citation>
    <scope>NUCLEOTIDE SEQUENCE</scope>
    <source>
        <strain evidence="2">Duluth1</strain>
        <tissue evidence="2">Whole animal</tissue>
    </source>
</reference>
<dbReference type="EMBL" id="JAIWYP010000016">
    <property type="protein sequence ID" value="KAH3694496.1"/>
    <property type="molecule type" value="Genomic_DNA"/>
</dbReference>
<dbReference type="PANTHER" id="PTHR10656">
    <property type="entry name" value="CELL FATE DETERMINING PROTEIN MAB21-RELATED"/>
    <property type="match status" value="1"/>
</dbReference>
<name>A0A9D3Y923_DREPO</name>
<comment type="caution">
    <text evidence="2">The sequence shown here is derived from an EMBL/GenBank/DDBJ whole genome shotgun (WGS) entry which is preliminary data.</text>
</comment>
<feature type="domain" description="Mab-21-like HhH/H2TH-like" evidence="1">
    <location>
        <begin position="235"/>
        <end position="313"/>
    </location>
</feature>
<dbReference type="InterPro" id="IPR046906">
    <property type="entry name" value="Mab-21_HhH/H2TH-like"/>
</dbReference>
<dbReference type="Gene3D" id="1.10.1410.40">
    <property type="match status" value="1"/>
</dbReference>
<dbReference type="Proteomes" id="UP000828390">
    <property type="component" value="Unassembled WGS sequence"/>
</dbReference>
<proteinExistence type="predicted"/>
<dbReference type="InterPro" id="IPR024810">
    <property type="entry name" value="MAB21L/cGLR"/>
</dbReference>
<dbReference type="Pfam" id="PF20266">
    <property type="entry name" value="Mab-21_C"/>
    <property type="match status" value="1"/>
</dbReference>
<dbReference type="PANTHER" id="PTHR10656:SF69">
    <property type="entry name" value="MAB-21-LIKE HHH_H2TH-LIKE DOMAIN-CONTAINING PROTEIN"/>
    <property type="match status" value="1"/>
</dbReference>
<evidence type="ECO:0000313" key="3">
    <source>
        <dbReference type="Proteomes" id="UP000828390"/>
    </source>
</evidence>
<keyword evidence="3" id="KW-1185">Reference proteome</keyword>
<dbReference type="AlphaFoldDB" id="A0A9D3Y923"/>
<reference evidence="2" key="2">
    <citation type="submission" date="2020-11" db="EMBL/GenBank/DDBJ databases">
        <authorList>
            <person name="McCartney M.A."/>
            <person name="Auch B."/>
            <person name="Kono T."/>
            <person name="Mallez S."/>
            <person name="Becker A."/>
            <person name="Gohl D.M."/>
            <person name="Silverstein K.A.T."/>
            <person name="Koren S."/>
            <person name="Bechman K.B."/>
            <person name="Herman A."/>
            <person name="Abrahante J.E."/>
            <person name="Garbe J."/>
        </authorList>
    </citation>
    <scope>NUCLEOTIDE SEQUENCE</scope>
    <source>
        <strain evidence="2">Duluth1</strain>
        <tissue evidence="2">Whole animal</tissue>
    </source>
</reference>
<organism evidence="2 3">
    <name type="scientific">Dreissena polymorpha</name>
    <name type="common">Zebra mussel</name>
    <name type="synonym">Mytilus polymorpha</name>
    <dbReference type="NCBI Taxonomy" id="45954"/>
    <lineage>
        <taxon>Eukaryota</taxon>
        <taxon>Metazoa</taxon>
        <taxon>Spiralia</taxon>
        <taxon>Lophotrochozoa</taxon>
        <taxon>Mollusca</taxon>
        <taxon>Bivalvia</taxon>
        <taxon>Autobranchia</taxon>
        <taxon>Heteroconchia</taxon>
        <taxon>Euheterodonta</taxon>
        <taxon>Imparidentia</taxon>
        <taxon>Neoheterodontei</taxon>
        <taxon>Myida</taxon>
        <taxon>Dreissenoidea</taxon>
        <taxon>Dreissenidae</taxon>
        <taxon>Dreissena</taxon>
    </lineage>
</organism>
<sequence>MTRLGYSEEMRRWRVEKHREKNRLHNARPRDETYITAGSKAEGLTCPLESDFDLLIVLNGVICVDAGINLHTIPDDIDVFRMDTRVYPGHCILLQDRPAHKRWKVIRNSLCDGGYGAILLSSSLFLDECSASTPYPNIVNHERAGLSRPGTLGGVLHVNSVLALRCHCPGIFHRLTARPRHWPSAVIVLKVMSFGDYLTPVGFKGSEHEHMEWRICFNAGETELVNNLNGTHAQVYVMLKMILKDVLRHCKKEITSYVIKNIVLWQAESNPQDEFNARIFFRWLHDGLRELKTAIVTKQLSYYMIPERNLMAASGLQDKQQH</sequence>
<protein>
    <recommendedName>
        <fullName evidence="1">Mab-21-like HhH/H2TH-like domain-containing protein</fullName>
    </recommendedName>
</protein>